<feature type="region of interest" description="Disordered" evidence="1">
    <location>
        <begin position="142"/>
        <end position="511"/>
    </location>
</feature>
<evidence type="ECO:0000256" key="1">
    <source>
        <dbReference type="SAM" id="MobiDB-lite"/>
    </source>
</evidence>
<feature type="compositionally biased region" description="Basic and acidic residues" evidence="1">
    <location>
        <begin position="394"/>
        <end position="406"/>
    </location>
</feature>
<feature type="compositionally biased region" description="Low complexity" evidence="1">
    <location>
        <begin position="546"/>
        <end position="559"/>
    </location>
</feature>
<feature type="compositionally biased region" description="Acidic residues" evidence="1">
    <location>
        <begin position="286"/>
        <end position="295"/>
    </location>
</feature>
<feature type="compositionally biased region" description="Basic residues" evidence="1">
    <location>
        <begin position="448"/>
        <end position="462"/>
    </location>
</feature>
<dbReference type="Proteomes" id="UP000789595">
    <property type="component" value="Unassembled WGS sequence"/>
</dbReference>
<name>A0A8J2T1S1_9STRA</name>
<accession>A0A8J2T1S1</accession>
<proteinExistence type="predicted"/>
<sequence length="577" mass="63811">MAMDSLLASLWPGPAPAPAPAEEEKVFSYWGDTPTENSAAPAAPAVDIDVYDEARLAPRPVQRAGSYDTDDLTDAELAQLGRAIATAASRGEDVQTARRNWFEARAARPKAPDSSKMAAARSALEADRARLRSVNAPKTVVPGEVDALHKRSAAAQRRLTQLRSRAPRPRSPSPERVAPPVASVNAMAKVDSYWDEPERPPRRRREEKPRRRGEEPAYRPQTDDFPVERASHVRDRRAEQQRLQSVDAAEDAREQRSKARRKGGPLNLFRRPAAKPPAEEKRPQSSDEDYEDDSDATPPPPAKKSGLFGRSKAPPLRRDDMEPSYRPRDDDMPAERASHVRDYRATRPPAPPEPQWGSDSDDEPVGRVQPGRQAVPLGRQSAPLGRQSAPLGRHAAEDDRTRRYAQRDYSQVTIGSASSAPRRGGGAAPSSPIEPDSDGEYDMDPARARRGSSGKAPKKHRWPWQSKPAPRPSEQTRSAERRRSSNRARTPAAVDSDDSVEQLGTNPQLFRNVDAAAEAEYRRRKARSGGAEKMLRFFRPWGNKDAAPAPTRPGRAAFRQSPRAQGFGRGRDDEGDY</sequence>
<keyword evidence="3" id="KW-1185">Reference proteome</keyword>
<organism evidence="2 3">
    <name type="scientific">Pelagomonas calceolata</name>
    <dbReference type="NCBI Taxonomy" id="35677"/>
    <lineage>
        <taxon>Eukaryota</taxon>
        <taxon>Sar</taxon>
        <taxon>Stramenopiles</taxon>
        <taxon>Ochrophyta</taxon>
        <taxon>Pelagophyceae</taxon>
        <taxon>Pelagomonadales</taxon>
        <taxon>Pelagomonadaceae</taxon>
        <taxon>Pelagomonas</taxon>
    </lineage>
</organism>
<feature type="compositionally biased region" description="Low complexity" evidence="1">
    <location>
        <begin position="174"/>
        <end position="184"/>
    </location>
</feature>
<feature type="region of interest" description="Disordered" evidence="1">
    <location>
        <begin position="542"/>
        <end position="577"/>
    </location>
</feature>
<dbReference type="EMBL" id="CAKKNE010000006">
    <property type="protein sequence ID" value="CAH0378724.1"/>
    <property type="molecule type" value="Genomic_DNA"/>
</dbReference>
<dbReference type="AlphaFoldDB" id="A0A8J2T1S1"/>
<feature type="compositionally biased region" description="Basic and acidic residues" evidence="1">
    <location>
        <begin position="196"/>
        <end position="217"/>
    </location>
</feature>
<feature type="compositionally biased region" description="Basic and acidic residues" evidence="1">
    <location>
        <begin position="316"/>
        <end position="345"/>
    </location>
</feature>
<feature type="compositionally biased region" description="Basic and acidic residues" evidence="1">
    <location>
        <begin position="226"/>
        <end position="240"/>
    </location>
</feature>
<evidence type="ECO:0000313" key="3">
    <source>
        <dbReference type="Proteomes" id="UP000789595"/>
    </source>
</evidence>
<reference evidence="2" key="1">
    <citation type="submission" date="2021-11" db="EMBL/GenBank/DDBJ databases">
        <authorList>
            <consortium name="Genoscope - CEA"/>
            <person name="William W."/>
        </authorList>
    </citation>
    <scope>NUCLEOTIDE SEQUENCE</scope>
</reference>
<feature type="region of interest" description="Disordered" evidence="1">
    <location>
        <begin position="1"/>
        <end position="26"/>
    </location>
</feature>
<protein>
    <submittedName>
        <fullName evidence="2">Uncharacterized protein</fullName>
    </submittedName>
</protein>
<evidence type="ECO:0000313" key="2">
    <source>
        <dbReference type="EMBL" id="CAH0378724.1"/>
    </source>
</evidence>
<comment type="caution">
    <text evidence="2">The sequence shown here is derived from an EMBL/GenBank/DDBJ whole genome shotgun (WGS) entry which is preliminary data.</text>
</comment>
<gene>
    <name evidence="2" type="ORF">PECAL_6P03190</name>
</gene>